<organism evidence="3 4">
    <name type="scientific">Clavelina lepadiformis</name>
    <name type="common">Light-bulb sea squirt</name>
    <name type="synonym">Ascidia lepadiformis</name>
    <dbReference type="NCBI Taxonomy" id="159417"/>
    <lineage>
        <taxon>Eukaryota</taxon>
        <taxon>Metazoa</taxon>
        <taxon>Chordata</taxon>
        <taxon>Tunicata</taxon>
        <taxon>Ascidiacea</taxon>
        <taxon>Aplousobranchia</taxon>
        <taxon>Clavelinidae</taxon>
        <taxon>Clavelina</taxon>
    </lineage>
</organism>
<keyword evidence="4" id="KW-1185">Reference proteome</keyword>
<evidence type="ECO:0000313" key="4">
    <source>
        <dbReference type="Proteomes" id="UP001642483"/>
    </source>
</evidence>
<feature type="coiled-coil region" evidence="1">
    <location>
        <begin position="1261"/>
        <end position="1288"/>
    </location>
</feature>
<dbReference type="EMBL" id="CAWYQH010000057">
    <property type="protein sequence ID" value="CAK8678730.1"/>
    <property type="molecule type" value="Genomic_DNA"/>
</dbReference>
<feature type="compositionally biased region" description="Polar residues" evidence="2">
    <location>
        <begin position="988"/>
        <end position="999"/>
    </location>
</feature>
<feature type="region of interest" description="Disordered" evidence="2">
    <location>
        <begin position="1138"/>
        <end position="1157"/>
    </location>
</feature>
<name>A0ABP0FGD0_CLALP</name>
<proteinExistence type="predicted"/>
<feature type="region of interest" description="Disordered" evidence="2">
    <location>
        <begin position="1383"/>
        <end position="1487"/>
    </location>
</feature>
<feature type="compositionally biased region" description="Basic and acidic residues" evidence="2">
    <location>
        <begin position="851"/>
        <end position="868"/>
    </location>
</feature>
<keyword evidence="1" id="KW-0175">Coiled coil</keyword>
<evidence type="ECO:0000256" key="2">
    <source>
        <dbReference type="SAM" id="MobiDB-lite"/>
    </source>
</evidence>
<feature type="compositionally biased region" description="Basic residues" evidence="2">
    <location>
        <begin position="1419"/>
        <end position="1428"/>
    </location>
</feature>
<gene>
    <name evidence="3" type="ORF">CVLEPA_LOCUS9021</name>
</gene>
<feature type="compositionally biased region" description="Polar residues" evidence="2">
    <location>
        <begin position="728"/>
        <end position="738"/>
    </location>
</feature>
<feature type="region of interest" description="Disordered" evidence="2">
    <location>
        <begin position="615"/>
        <end position="769"/>
    </location>
</feature>
<evidence type="ECO:0000256" key="1">
    <source>
        <dbReference type="SAM" id="Coils"/>
    </source>
</evidence>
<feature type="compositionally biased region" description="Polar residues" evidence="2">
    <location>
        <begin position="1047"/>
        <end position="1061"/>
    </location>
</feature>
<feature type="compositionally biased region" description="Polar residues" evidence="2">
    <location>
        <begin position="389"/>
        <end position="399"/>
    </location>
</feature>
<sequence>MIPKEKQLESQLNDTTGIEDFLISPNASVQQECTAKFEPNLRRITFQAIKKEEVHTLCSVLRVIRYLCQQNSQKGIHRLISGGLLEILDKIMVYVQEMVTETQCEGYEDAFRIFMETVPMLVPLLRDKCSWFISKLGYFIALAFDRLLDLKISERIMEMLNLIMEDMSTDGIYQIRYAVAKSIEIQDMCAKMMGKIHQVGCYKVQFALVEMIIRIFSSKYREDHYLEWNNNNIQQAEAFLKIQYNDFEETARIYLNICNKLFHCSWVLSLQVFDVEIESTKYKGRGTSWVDLCNRSKHVMITFVGNDEECIHSASFQAETVNSYYIQEHGPFILLTIQARKPLKSIFDDFRFASETNQIIVSIHKEDFPVSKDILDAKFQHLLGKQREPTSSQPSVNRQSRPKSRAFVTNNNNKLPTKGIHSQDVVLNSQPAGHKESKTSFIHAYGTPSRRGRQSQNLHLHNLESSSQVSSLQNISFVSIPRSSRPRSGRHASGCHSDLDIIPETQYEGTNTLNSSINMHLSQLYKRPSQLVKSPSSVDNLANHTSGNIHQPYPNVSSVRVVELSGLASSTESSVESSYPNSQANEPECKAFFSSNEFNHNEKEATKLLVEVPNKTKSNMSQSKPQKPVLSQSVKSSKGYGNSVLGRNRNAGESDRKEEQSLPEVSHQLPRSHTSILATLLPSKSPVRQERHVRKSSHESGDSVKISKAHQPAQSDPKPSSGEEKISNENSTIKSGPNNKKGCKDKRKISTECARESEQKSSKASQIIKETQEFQHFTTDTDIDENNSTIPIKSYAKAGNKTTFPATETQKEKATTASSMQDSLQPKKTNEDTQDNNANEKNKKKRNKKNVVNEKSDKDSLKKNEKSSKIISSSSDEILEASCVARSRKVIKSKSLNDTRCIQTRSRQKNQTRTNNTNIMNLISKTFSSTDDHTTIGAVTSSSNESEFVRSKKQIAEKVNAQFQDLENTLLTPEPEEVRKQPSRKKNPFSSATDSTSEAVEQPVLKTLNGVKQKSADNQLHKTKGSKGQNKEPEQKRKRNTARKSAPSRSMNKSQARSSPIETPHTFPNEDEQPETVRRELEFQKQQNLFRFTSGSDESIKLNASGCRDNNVFNLSESPLKVITTGASKKGRVSFEPGYIDEDSTEEDHGVKQNRRRRNSKIDKLFDISGVSSAASTSSELSWVKAHKKNMEKERSGKDLFTKSIKKYTVKQKQPIGKTLTPVSFKKKKQAIEDSINGSVCQESPEVQRDAISFSPRPNPLNQSFAEIIEEEERRQQQKKNLQSTTSTITEKKLTVELPTSQYSHISVITTPPICTDQPVSPFASCVEETPFNNLTETTLESVNNHPDTTGSYLLPTSDPVEKQPTSKIQILETILNQQSEVPSFLQEELDEADASETRRKNNTTPVEPLLKSGFVTNPKRKFRPSKRKNAEENLTSSDESANEKTAISKHLPKKLNFTKAKVEKKRSKPSMPASMLTTSSNMDEDWSDEDIDDCEAQMKSSVKKVLHMAGRLYWRNRVFKQRPAKRVCKLMKHNMEEVEKLWRQFSAKRTTDIGKFQKKFSTISKRHEALMEKLNTMEQNTTKYISDLQQNMNEMLQESMSNMEDLKKAQGDLKQIQEDNDDGLNTAMKQLSAQVSEDLRKIMDGTVL</sequence>
<feature type="compositionally biased region" description="Polar residues" evidence="2">
    <location>
        <begin position="615"/>
        <end position="640"/>
    </location>
</feature>
<feature type="region of interest" description="Disordered" evidence="2">
    <location>
        <begin position="966"/>
        <end position="1076"/>
    </location>
</feature>
<protein>
    <recommendedName>
        <fullName evidence="5">Synaptonemal complex protein 2</fullName>
    </recommendedName>
</protein>
<dbReference type="Proteomes" id="UP001642483">
    <property type="component" value="Unassembled WGS sequence"/>
</dbReference>
<feature type="compositionally biased region" description="Basic and acidic residues" evidence="2">
    <location>
        <begin position="748"/>
        <end position="761"/>
    </location>
</feature>
<evidence type="ECO:0008006" key="5">
    <source>
        <dbReference type="Google" id="ProtNLM"/>
    </source>
</evidence>
<feature type="compositionally biased region" description="Polar residues" evidence="2">
    <location>
        <begin position="1433"/>
        <end position="1446"/>
    </location>
</feature>
<evidence type="ECO:0000313" key="3">
    <source>
        <dbReference type="EMBL" id="CAK8678730.1"/>
    </source>
</evidence>
<feature type="compositionally biased region" description="Polar residues" evidence="2">
    <location>
        <begin position="818"/>
        <end position="827"/>
    </location>
</feature>
<comment type="caution">
    <text evidence="3">The sequence shown here is derived from an EMBL/GenBank/DDBJ whole genome shotgun (WGS) entry which is preliminary data.</text>
</comment>
<feature type="region of interest" description="Disordered" evidence="2">
    <location>
        <begin position="384"/>
        <end position="419"/>
    </location>
</feature>
<feature type="region of interest" description="Disordered" evidence="2">
    <location>
        <begin position="801"/>
        <end position="872"/>
    </location>
</feature>
<reference evidence="3 4" key="1">
    <citation type="submission" date="2024-02" db="EMBL/GenBank/DDBJ databases">
        <authorList>
            <person name="Daric V."/>
            <person name="Darras S."/>
        </authorList>
    </citation>
    <scope>NUCLEOTIDE SEQUENCE [LARGE SCALE GENOMIC DNA]</scope>
</reference>
<feature type="compositionally biased region" description="Basic and acidic residues" evidence="2">
    <location>
        <begin position="650"/>
        <end position="660"/>
    </location>
</feature>
<accession>A0ABP0FGD0</accession>